<dbReference type="EMBL" id="VIBQ01000010">
    <property type="protein sequence ID" value="KAB8339228.1"/>
    <property type="molecule type" value="Genomic_DNA"/>
</dbReference>
<protein>
    <submittedName>
        <fullName evidence="3">Uncharacterized protein</fullName>
    </submittedName>
</protein>
<dbReference type="InterPro" id="IPR019171">
    <property type="entry name" value="MIX23"/>
</dbReference>
<comment type="caution">
    <text evidence="3">The sequence shown here is derived from an EMBL/GenBank/DDBJ whole genome shotgun (WGS) entry which is preliminary data.</text>
</comment>
<sequence>MPPTPTPSDPPSTPSPHLTPQFCLDTTALRDFLRLSRAAVDDSISAHLNALIHPAAARGPFTSAAPQPGPRSRQNVPIAACAHFRCAVLFQSWRARDNVLTYCARVAEAPEEAPRPTAAESAAVRGAAVAVAVAGAVGGGAAAAAAAGGGGGGAARGDGRESTGPRMNTDYWGQPTVVDERTDPYSARDYSYTRQSKAEELKTVLANERGVERIVRRRTWGVLGERCVGGAGDGGGGWSAAADDGWESEYQDSTGGR</sequence>
<evidence type="ECO:0000256" key="2">
    <source>
        <dbReference type="SAM" id="MobiDB-lite"/>
    </source>
</evidence>
<feature type="compositionally biased region" description="Gly residues" evidence="2">
    <location>
        <begin position="229"/>
        <end position="238"/>
    </location>
</feature>
<proteinExistence type="inferred from homology"/>
<evidence type="ECO:0000313" key="3">
    <source>
        <dbReference type="EMBL" id="KAB8339228.1"/>
    </source>
</evidence>
<name>A0A5N6KRS9_9ROSI</name>
<dbReference type="Proteomes" id="UP000327013">
    <property type="component" value="Unassembled WGS sequence"/>
</dbReference>
<comment type="similarity">
    <text evidence="1">Belongs to the MIX23 family.</text>
</comment>
<feature type="region of interest" description="Disordered" evidence="2">
    <location>
        <begin position="145"/>
        <end position="180"/>
    </location>
</feature>
<dbReference type="GO" id="GO:0005758">
    <property type="term" value="C:mitochondrial intermembrane space"/>
    <property type="evidence" value="ECO:0007669"/>
    <property type="project" value="InterPro"/>
</dbReference>
<evidence type="ECO:0000256" key="1">
    <source>
        <dbReference type="ARBA" id="ARBA00024204"/>
    </source>
</evidence>
<organism evidence="3 4">
    <name type="scientific">Carpinus fangiana</name>
    <dbReference type="NCBI Taxonomy" id="176857"/>
    <lineage>
        <taxon>Eukaryota</taxon>
        <taxon>Viridiplantae</taxon>
        <taxon>Streptophyta</taxon>
        <taxon>Embryophyta</taxon>
        <taxon>Tracheophyta</taxon>
        <taxon>Spermatophyta</taxon>
        <taxon>Magnoliopsida</taxon>
        <taxon>eudicotyledons</taxon>
        <taxon>Gunneridae</taxon>
        <taxon>Pentapetalae</taxon>
        <taxon>rosids</taxon>
        <taxon>fabids</taxon>
        <taxon>Fagales</taxon>
        <taxon>Betulaceae</taxon>
        <taxon>Carpinus</taxon>
    </lineage>
</organism>
<dbReference type="PANTHER" id="PTHR31905">
    <property type="entry name" value="COILED-COIL DOMAIN-CONTAINING PROTEIN 58"/>
    <property type="match status" value="1"/>
</dbReference>
<evidence type="ECO:0000313" key="4">
    <source>
        <dbReference type="Proteomes" id="UP000327013"/>
    </source>
</evidence>
<dbReference type="AlphaFoldDB" id="A0A5N6KRS9"/>
<feature type="region of interest" description="Disordered" evidence="2">
    <location>
        <begin position="229"/>
        <end position="257"/>
    </location>
</feature>
<gene>
    <name evidence="3" type="ORF">FH972_022162</name>
</gene>
<dbReference type="Pfam" id="PF09774">
    <property type="entry name" value="MIX23"/>
    <property type="match status" value="2"/>
</dbReference>
<keyword evidence="4" id="KW-1185">Reference proteome</keyword>
<dbReference type="OrthoDB" id="5593818at2759"/>
<feature type="compositionally biased region" description="Gly residues" evidence="2">
    <location>
        <begin position="145"/>
        <end position="156"/>
    </location>
</feature>
<accession>A0A5N6KRS9</accession>
<reference evidence="3 4" key="1">
    <citation type="submission" date="2019-06" db="EMBL/GenBank/DDBJ databases">
        <title>A chromosomal-level reference genome of Carpinus fangiana (Coryloideae, Betulaceae).</title>
        <authorList>
            <person name="Yang X."/>
            <person name="Wang Z."/>
            <person name="Zhang L."/>
            <person name="Hao G."/>
            <person name="Liu J."/>
            <person name="Yang Y."/>
        </authorList>
    </citation>
    <scope>NUCLEOTIDE SEQUENCE [LARGE SCALE GENOMIC DNA]</scope>
    <source>
        <strain evidence="3">Cfa_2016G</strain>
        <tissue evidence="3">Leaf</tissue>
    </source>
</reference>
<dbReference type="PANTHER" id="PTHR31905:SF2">
    <property type="entry name" value="PROTEIN MIX23"/>
    <property type="match status" value="1"/>
</dbReference>